<keyword evidence="2" id="KW-1133">Transmembrane helix</keyword>
<gene>
    <name evidence="3" type="ORF">ENP70_06100</name>
</gene>
<dbReference type="EMBL" id="DSKI01000323">
    <property type="protein sequence ID" value="HEB43265.1"/>
    <property type="molecule type" value="Genomic_DNA"/>
</dbReference>
<dbReference type="AlphaFoldDB" id="A0A7C1T7P4"/>
<feature type="region of interest" description="Disordered" evidence="1">
    <location>
        <begin position="1"/>
        <end position="26"/>
    </location>
</feature>
<evidence type="ECO:0000256" key="2">
    <source>
        <dbReference type="SAM" id="Phobius"/>
    </source>
</evidence>
<proteinExistence type="predicted"/>
<feature type="transmembrane region" description="Helical" evidence="2">
    <location>
        <begin position="116"/>
        <end position="136"/>
    </location>
</feature>
<accession>A0A7C1T7P4</accession>
<evidence type="ECO:0008006" key="4">
    <source>
        <dbReference type="Google" id="ProtNLM"/>
    </source>
</evidence>
<protein>
    <recommendedName>
        <fullName evidence="4">Cyclase dehydrase</fullName>
    </recommendedName>
</protein>
<feature type="transmembrane region" description="Helical" evidence="2">
    <location>
        <begin position="34"/>
        <end position="52"/>
    </location>
</feature>
<comment type="caution">
    <text evidence="3">The sequence shown here is derived from an EMBL/GenBank/DDBJ whole genome shotgun (WGS) entry which is preliminary data.</text>
</comment>
<reference evidence="3" key="1">
    <citation type="journal article" date="2020" name="mSystems">
        <title>Genome- and Community-Level Interaction Insights into Carbon Utilization and Element Cycling Functions of Hydrothermarchaeota in Hydrothermal Sediment.</title>
        <authorList>
            <person name="Zhou Z."/>
            <person name="Liu Y."/>
            <person name="Xu W."/>
            <person name="Pan J."/>
            <person name="Luo Z.H."/>
            <person name="Li M."/>
        </authorList>
    </citation>
    <scope>NUCLEOTIDE SEQUENCE [LARGE SCALE GENOMIC DNA]</scope>
    <source>
        <strain evidence="3">SpSt-243</strain>
    </source>
</reference>
<evidence type="ECO:0000256" key="1">
    <source>
        <dbReference type="SAM" id="MobiDB-lite"/>
    </source>
</evidence>
<evidence type="ECO:0000313" key="3">
    <source>
        <dbReference type="EMBL" id="HEB43265.1"/>
    </source>
</evidence>
<keyword evidence="2" id="KW-0812">Transmembrane</keyword>
<organism evidence="3">
    <name type="scientific">Agrobacterium albertimagni</name>
    <dbReference type="NCBI Taxonomy" id="147266"/>
    <lineage>
        <taxon>Bacteria</taxon>
        <taxon>Pseudomonadati</taxon>
        <taxon>Pseudomonadota</taxon>
        <taxon>Alphaproteobacteria</taxon>
        <taxon>Hyphomicrobiales</taxon>
        <taxon>Rhizobiaceae</taxon>
        <taxon>Rhizobium/Agrobacterium group</taxon>
        <taxon>Agrobacterium</taxon>
    </lineage>
</organism>
<sequence>MNFLSTLKRSKSDPKVLETGPSSFSSSDRLARHLGWFSIGLGVVQLFGAHRITRALGMEGQEVAVRAYGLREIGSGMMTLSVDKEVGLASRIAGDGLDIVALGSAMHPDNPKQDNVAIALVMVTGVTLLDFIAAGASTGRHMRRGEVQDFGDRSGFPKGVAASRGLAKEKAKALMG</sequence>
<name>A0A7C1T7P4_9HYPH</name>
<keyword evidence="2" id="KW-0472">Membrane</keyword>